<reference evidence="1 2" key="1">
    <citation type="journal article" date="2015" name="BMC Genomics">
        <title>Genome mining reveals unlocked bioactive potential of marine Gram-negative bacteria.</title>
        <authorList>
            <person name="Machado H."/>
            <person name="Sonnenschein E.C."/>
            <person name="Melchiorsen J."/>
            <person name="Gram L."/>
        </authorList>
    </citation>
    <scope>NUCLEOTIDE SEQUENCE [LARGE SCALE GENOMIC DNA]</scope>
    <source>
        <strain evidence="1 2">S2757</strain>
    </source>
</reference>
<dbReference type="AlphaFoldDB" id="A0A0F4NJ50"/>
<name>A0A0F4NJ50_9VIBR</name>
<gene>
    <name evidence="1" type="ORF">TW81_09055</name>
</gene>
<evidence type="ECO:0000313" key="2">
    <source>
        <dbReference type="Proteomes" id="UP000033673"/>
    </source>
</evidence>
<comment type="caution">
    <text evidence="1">The sequence shown here is derived from an EMBL/GenBank/DDBJ whole genome shotgun (WGS) entry which is preliminary data.</text>
</comment>
<evidence type="ECO:0000313" key="1">
    <source>
        <dbReference type="EMBL" id="KJY83152.1"/>
    </source>
</evidence>
<accession>A0A0F4NJ50</accession>
<sequence>MGTHNEFPNLLKFVDYTLSVISLPVEQSSIYTLKVGRDRLPSVQFIAIYYLLMLFKPTKAQNSSNMKNWR</sequence>
<protein>
    <submittedName>
        <fullName evidence="1">Uncharacterized protein</fullName>
    </submittedName>
</protein>
<keyword evidence="2" id="KW-1185">Reference proteome</keyword>
<dbReference type="STRING" id="579748.TW81_09055"/>
<organism evidence="1 2">
    <name type="scientific">Vibrio galatheae</name>
    <dbReference type="NCBI Taxonomy" id="579748"/>
    <lineage>
        <taxon>Bacteria</taxon>
        <taxon>Pseudomonadati</taxon>
        <taxon>Pseudomonadota</taxon>
        <taxon>Gammaproteobacteria</taxon>
        <taxon>Vibrionales</taxon>
        <taxon>Vibrionaceae</taxon>
        <taxon>Vibrio</taxon>
    </lineage>
</organism>
<dbReference type="EMBL" id="JXXV01000016">
    <property type="protein sequence ID" value="KJY83152.1"/>
    <property type="molecule type" value="Genomic_DNA"/>
</dbReference>
<proteinExistence type="predicted"/>
<dbReference type="Proteomes" id="UP000033673">
    <property type="component" value="Unassembled WGS sequence"/>
</dbReference>